<evidence type="ECO:0000259" key="2">
    <source>
        <dbReference type="Pfam" id="PF02563"/>
    </source>
</evidence>
<evidence type="ECO:0000259" key="3">
    <source>
        <dbReference type="Pfam" id="PF10531"/>
    </source>
</evidence>
<evidence type="ECO:0000313" key="4">
    <source>
        <dbReference type="EMBL" id="MBC8362755.1"/>
    </source>
</evidence>
<dbReference type="Pfam" id="PF10531">
    <property type="entry name" value="SLBB"/>
    <property type="match status" value="2"/>
</dbReference>
<dbReference type="InterPro" id="IPR049712">
    <property type="entry name" value="Poly_export"/>
</dbReference>
<accession>A0A8J6NU67</accession>
<dbReference type="GO" id="GO:0015159">
    <property type="term" value="F:polysaccharide transmembrane transporter activity"/>
    <property type="evidence" value="ECO:0007669"/>
    <property type="project" value="InterPro"/>
</dbReference>
<dbReference type="AlphaFoldDB" id="A0A8J6NU67"/>
<dbReference type="InterPro" id="IPR019554">
    <property type="entry name" value="Soluble_ligand-bd"/>
</dbReference>
<dbReference type="Gene3D" id="3.10.560.10">
    <property type="entry name" value="Outer membrane lipoprotein wza domain like"/>
    <property type="match status" value="2"/>
</dbReference>
<dbReference type="PANTHER" id="PTHR33619">
    <property type="entry name" value="POLYSACCHARIDE EXPORT PROTEIN GFCE-RELATED"/>
    <property type="match status" value="1"/>
</dbReference>
<evidence type="ECO:0000256" key="1">
    <source>
        <dbReference type="ARBA" id="ARBA00022729"/>
    </source>
</evidence>
<protein>
    <submittedName>
        <fullName evidence="4">SLBB domain-containing protein</fullName>
    </submittedName>
</protein>
<proteinExistence type="predicted"/>
<dbReference type="Proteomes" id="UP000603434">
    <property type="component" value="Unassembled WGS sequence"/>
</dbReference>
<dbReference type="PANTHER" id="PTHR33619:SF3">
    <property type="entry name" value="POLYSACCHARIDE EXPORT PROTEIN GFCE-RELATED"/>
    <property type="match status" value="1"/>
</dbReference>
<dbReference type="Pfam" id="PF02563">
    <property type="entry name" value="Poly_export"/>
    <property type="match status" value="1"/>
</dbReference>
<feature type="non-terminal residue" evidence="4">
    <location>
        <position position="1"/>
    </location>
</feature>
<dbReference type="InterPro" id="IPR003715">
    <property type="entry name" value="Poly_export_N"/>
</dbReference>
<sequence>FNRIKLLVLNSTRLKLASICFLALLLLLPLQQALGQEYEVGDGDLLRISVYDNPDLATEVRVSGEGKIMVPLIGEAVVNKLTAAEIGKKLAALFADGYLKNPQVSVFIAEYKSKKVTMLGEFTKPGLLEMRGNSTLMEVISNSGGITANAGETLFIQRNIIKGGTDHKDDIIIAIDLKKLLEGGDVNANVPVLDGDSIYVPRASFVYVSGEVKNPGAYKITQGLTVLRSITVAGGFTPKAWKNKTKIIRKIDNIEKTIDAKMDDLVMPDDILEVPERWF</sequence>
<feature type="domain" description="Soluble ligand binding" evidence="3">
    <location>
        <begin position="115"/>
        <end position="165"/>
    </location>
</feature>
<name>A0A8J6NU67_9BACT</name>
<comment type="caution">
    <text evidence="4">The sequence shown here is derived from an EMBL/GenBank/DDBJ whole genome shotgun (WGS) entry which is preliminary data.</text>
</comment>
<gene>
    <name evidence="4" type="ORF">H8E23_15330</name>
</gene>
<feature type="domain" description="Soluble ligand binding" evidence="3">
    <location>
        <begin position="206"/>
        <end position="250"/>
    </location>
</feature>
<evidence type="ECO:0000313" key="5">
    <source>
        <dbReference type="Proteomes" id="UP000603434"/>
    </source>
</evidence>
<reference evidence="4 5" key="1">
    <citation type="submission" date="2020-08" db="EMBL/GenBank/DDBJ databases">
        <title>Bridging the membrane lipid divide: bacteria of the FCB group superphylum have the potential to synthesize archaeal ether lipids.</title>
        <authorList>
            <person name="Villanueva L."/>
            <person name="Von Meijenfeldt F.A.B."/>
            <person name="Westbye A.B."/>
            <person name="Yadav S."/>
            <person name="Hopmans E.C."/>
            <person name="Dutilh B.E."/>
            <person name="Sinninghe Damste J.S."/>
        </authorList>
    </citation>
    <scope>NUCLEOTIDE SEQUENCE [LARGE SCALE GENOMIC DNA]</scope>
    <source>
        <strain evidence="4">NIOZ-UU30</strain>
    </source>
</reference>
<keyword evidence="1" id="KW-0732">Signal</keyword>
<organism evidence="4 5">
    <name type="scientific">Candidatus Desulfatibia profunda</name>
    <dbReference type="NCBI Taxonomy" id="2841695"/>
    <lineage>
        <taxon>Bacteria</taxon>
        <taxon>Pseudomonadati</taxon>
        <taxon>Thermodesulfobacteriota</taxon>
        <taxon>Desulfobacteria</taxon>
        <taxon>Desulfobacterales</taxon>
        <taxon>Desulfobacterales incertae sedis</taxon>
        <taxon>Candidatus Desulfatibia</taxon>
    </lineage>
</organism>
<feature type="domain" description="Polysaccharide export protein N-terminal" evidence="2">
    <location>
        <begin position="35"/>
        <end position="108"/>
    </location>
</feature>
<dbReference type="EMBL" id="JACNJH010000216">
    <property type="protein sequence ID" value="MBC8362755.1"/>
    <property type="molecule type" value="Genomic_DNA"/>
</dbReference>